<evidence type="ECO:0000313" key="4">
    <source>
        <dbReference type="Proteomes" id="UP000704712"/>
    </source>
</evidence>
<dbReference type="EMBL" id="JAACNO010002357">
    <property type="protein sequence ID" value="KAF4133928.1"/>
    <property type="molecule type" value="Genomic_DNA"/>
</dbReference>
<sequence>MKWFDNTVKKAEQHGIVKFLVVDAISGERVPISMDAVFEDGATTLSSQRLLLKEHEFCAQICEDQQWTTLTQPIKNWVWKFDMSDGLFQSMVEVSSSKPAMTVMLPQPKNTLRLWHLRLAHASWNAITLLAAKELVRGLELSSLERKTKARCYNCEMAKMKRMSFRSTSPKRVEIPFEKVIVDSGFLSVPTMEGYKLYLHVLDEGSRYQWIYLQQSKEETVQKLVEFREYVKARHGKVVKVFHSDQGSEISSDEVARMCVGESIQISAHPHTPEEVRLVDKAHGVMMNKVRSVLYSSGLPDMLWVEAAAYVVETTNRTIKFVDKVYRDNKLSRRGAPSLLVGYAVKTKGYRLLDLATGVVSEHRSENVKFYEQTTVAKEYVNKLLNTVYRLRRRPDVDITKLPAVALPVAEVPENETGDQDHERVEVDEEGKDDLEKPRHIRFDDSGMPSRVRFESPTEHAESNSDQGLEKSHQSQRGDDGPRIRLTDEETNETEESFEEEKSPAPKVRKKRHLPVEVKDPRRSSRKKKKPGRYHDFVASVFSASTSATSVLG</sequence>
<dbReference type="PANTHER" id="PTHR42648:SF18">
    <property type="entry name" value="RETROTRANSPOSON, UNCLASSIFIED-LIKE PROTEIN"/>
    <property type="match status" value="1"/>
</dbReference>
<dbReference type="Pfam" id="PF13976">
    <property type="entry name" value="gag_pre-integrs"/>
    <property type="match status" value="1"/>
</dbReference>
<accession>A0A8S9U6N9</accession>
<feature type="region of interest" description="Disordered" evidence="1">
    <location>
        <begin position="410"/>
        <end position="534"/>
    </location>
</feature>
<dbReference type="PROSITE" id="PS50994">
    <property type="entry name" value="INTEGRASE"/>
    <property type="match status" value="1"/>
</dbReference>
<evidence type="ECO:0000313" key="3">
    <source>
        <dbReference type="EMBL" id="KAF4133928.1"/>
    </source>
</evidence>
<reference evidence="3" key="1">
    <citation type="submission" date="2020-03" db="EMBL/GenBank/DDBJ databases">
        <title>Hybrid Assembly of Korean Phytophthora infestans isolates.</title>
        <authorList>
            <person name="Prokchorchik M."/>
            <person name="Lee Y."/>
            <person name="Seo J."/>
            <person name="Cho J.-H."/>
            <person name="Park Y.-E."/>
            <person name="Jang D.-C."/>
            <person name="Im J.-S."/>
            <person name="Choi J.-G."/>
            <person name="Park H.-J."/>
            <person name="Lee G.-B."/>
            <person name="Lee Y.-G."/>
            <person name="Hong S.-Y."/>
            <person name="Cho K."/>
            <person name="Sohn K.H."/>
        </authorList>
    </citation>
    <scope>NUCLEOTIDE SEQUENCE</scope>
    <source>
        <strain evidence="3">KR_2_A2</strain>
    </source>
</reference>
<gene>
    <name evidence="3" type="ORF">GN958_ATG16894</name>
</gene>
<evidence type="ECO:0000259" key="2">
    <source>
        <dbReference type="PROSITE" id="PS50994"/>
    </source>
</evidence>
<evidence type="ECO:0000256" key="1">
    <source>
        <dbReference type="SAM" id="MobiDB-lite"/>
    </source>
</evidence>
<feature type="domain" description="Integrase catalytic" evidence="2">
    <location>
        <begin position="172"/>
        <end position="338"/>
    </location>
</feature>
<dbReference type="InterPro" id="IPR057670">
    <property type="entry name" value="SH3_retrovirus"/>
</dbReference>
<protein>
    <submittedName>
        <fullName evidence="3">GAG-pre-integrase domain-containing protein</fullName>
    </submittedName>
</protein>
<name>A0A8S9U6N9_PHYIN</name>
<dbReference type="InterPro" id="IPR039537">
    <property type="entry name" value="Retrotran_Ty1/copia-like"/>
</dbReference>
<dbReference type="InterPro" id="IPR036397">
    <property type="entry name" value="RNaseH_sf"/>
</dbReference>
<dbReference type="Pfam" id="PF25597">
    <property type="entry name" value="SH3_retrovirus"/>
    <property type="match status" value="1"/>
</dbReference>
<feature type="compositionally biased region" description="Acidic residues" evidence="1">
    <location>
        <begin position="489"/>
        <end position="499"/>
    </location>
</feature>
<feature type="compositionally biased region" description="Basic and acidic residues" evidence="1">
    <location>
        <begin position="434"/>
        <end position="445"/>
    </location>
</feature>
<dbReference type="InterPro" id="IPR001584">
    <property type="entry name" value="Integrase_cat-core"/>
</dbReference>
<dbReference type="GO" id="GO:0015074">
    <property type="term" value="P:DNA integration"/>
    <property type="evidence" value="ECO:0007669"/>
    <property type="project" value="InterPro"/>
</dbReference>
<dbReference type="Proteomes" id="UP000704712">
    <property type="component" value="Unassembled WGS sequence"/>
</dbReference>
<feature type="compositionally biased region" description="Basic and acidic residues" evidence="1">
    <location>
        <begin position="452"/>
        <end position="488"/>
    </location>
</feature>
<dbReference type="AlphaFoldDB" id="A0A8S9U6N9"/>
<dbReference type="GO" id="GO:0003676">
    <property type="term" value="F:nucleic acid binding"/>
    <property type="evidence" value="ECO:0007669"/>
    <property type="project" value="InterPro"/>
</dbReference>
<proteinExistence type="predicted"/>
<dbReference type="SUPFAM" id="SSF53098">
    <property type="entry name" value="Ribonuclease H-like"/>
    <property type="match status" value="1"/>
</dbReference>
<comment type="caution">
    <text evidence="3">The sequence shown here is derived from an EMBL/GenBank/DDBJ whole genome shotgun (WGS) entry which is preliminary data.</text>
</comment>
<feature type="compositionally biased region" description="Basic and acidic residues" evidence="1">
    <location>
        <begin position="514"/>
        <end position="523"/>
    </location>
</feature>
<dbReference type="InterPro" id="IPR012337">
    <property type="entry name" value="RNaseH-like_sf"/>
</dbReference>
<dbReference type="Gene3D" id="3.30.420.10">
    <property type="entry name" value="Ribonuclease H-like superfamily/Ribonuclease H"/>
    <property type="match status" value="1"/>
</dbReference>
<dbReference type="PANTHER" id="PTHR42648">
    <property type="entry name" value="TRANSPOSASE, PUTATIVE-RELATED"/>
    <property type="match status" value="1"/>
</dbReference>
<dbReference type="InterPro" id="IPR025724">
    <property type="entry name" value="GAG-pre-integrase_dom"/>
</dbReference>
<organism evidence="3 4">
    <name type="scientific">Phytophthora infestans</name>
    <name type="common">Potato late blight agent</name>
    <name type="synonym">Botrytis infestans</name>
    <dbReference type="NCBI Taxonomy" id="4787"/>
    <lineage>
        <taxon>Eukaryota</taxon>
        <taxon>Sar</taxon>
        <taxon>Stramenopiles</taxon>
        <taxon>Oomycota</taxon>
        <taxon>Peronosporomycetes</taxon>
        <taxon>Peronosporales</taxon>
        <taxon>Peronosporaceae</taxon>
        <taxon>Phytophthora</taxon>
    </lineage>
</organism>